<dbReference type="InterPro" id="IPR031410">
    <property type="entry name" value="SAXO4"/>
</dbReference>
<evidence type="ECO:0000313" key="1">
    <source>
        <dbReference type="EMBL" id="MED6266502.1"/>
    </source>
</evidence>
<name>A0ABU7CU95_9TELE</name>
<dbReference type="EMBL" id="JAHUTJ010008313">
    <property type="protein sequence ID" value="MED6266502.1"/>
    <property type="molecule type" value="Genomic_DNA"/>
</dbReference>
<organism evidence="1 2">
    <name type="scientific">Characodon lateralis</name>
    <dbReference type="NCBI Taxonomy" id="208331"/>
    <lineage>
        <taxon>Eukaryota</taxon>
        <taxon>Metazoa</taxon>
        <taxon>Chordata</taxon>
        <taxon>Craniata</taxon>
        <taxon>Vertebrata</taxon>
        <taxon>Euteleostomi</taxon>
        <taxon>Actinopterygii</taxon>
        <taxon>Neopterygii</taxon>
        <taxon>Teleostei</taxon>
        <taxon>Neoteleostei</taxon>
        <taxon>Acanthomorphata</taxon>
        <taxon>Ovalentaria</taxon>
        <taxon>Atherinomorphae</taxon>
        <taxon>Cyprinodontiformes</taxon>
        <taxon>Goodeidae</taxon>
        <taxon>Characodon</taxon>
    </lineage>
</organism>
<accession>A0ABU7CU95</accession>
<gene>
    <name evidence="1" type="ORF">CHARACLAT_002807</name>
</gene>
<keyword evidence="2" id="KW-1185">Reference proteome</keyword>
<sequence length="346" mass="38630">MFCPCVESPSNRKVFIYKPAQDRDVNKQLSIAACTRRGLSKATFRPSNKSHTRAFGESKALDRMSFTTHLGLTRGSGFVSNQRPVLFNKLSLDLIDNPQFGLLLSDSFMSQTKQHYQPPIHSDGSGSLPSVLNKPRASGFHHVRSLSKEEPVEAKSEYQSFFVPHHLTPSVSHHMKLGPKVETGFTKGTNLQLNTFQDKKSCILEPQTFSSVMKSDFLPPSFPKVAESIRRVHSHSVKETGYTRGAIAPLACPSSLLQSPETRTNAPVVKTIGKKEHTGFLLNTPNEIFPKRQFDPSHFTTHYNSKFSCGYQKDRNSVPAAGIINTSHTMDSGYNHRDTDRLILKN</sequence>
<dbReference type="Proteomes" id="UP001352852">
    <property type="component" value="Unassembled WGS sequence"/>
</dbReference>
<reference evidence="1 2" key="1">
    <citation type="submission" date="2021-06" db="EMBL/GenBank/DDBJ databases">
        <authorList>
            <person name="Palmer J.M."/>
        </authorList>
    </citation>
    <scope>NUCLEOTIDE SEQUENCE [LARGE SCALE GENOMIC DNA]</scope>
    <source>
        <strain evidence="1 2">CL_MEX2019</strain>
        <tissue evidence="1">Muscle</tissue>
    </source>
</reference>
<dbReference type="PANTHER" id="PTHR34349">
    <property type="entry name" value="PROTEIN PHOSPHATASE 1 REGULATORY SUBUNIT 32"/>
    <property type="match status" value="1"/>
</dbReference>
<evidence type="ECO:0000313" key="2">
    <source>
        <dbReference type="Proteomes" id="UP001352852"/>
    </source>
</evidence>
<comment type="caution">
    <text evidence="1">The sequence shown here is derived from an EMBL/GenBank/DDBJ whole genome shotgun (WGS) entry which is preliminary data.</text>
</comment>
<protein>
    <submittedName>
        <fullName evidence="1">Uncharacterized protein</fullName>
    </submittedName>
</protein>
<proteinExistence type="predicted"/>
<dbReference type="Pfam" id="PF15691">
    <property type="entry name" value="PPP1R32"/>
    <property type="match status" value="2"/>
</dbReference>
<dbReference type="PANTHER" id="PTHR34349:SF1">
    <property type="entry name" value="PROTEIN PHOSPHATASE 1 REGULATORY SUBUNIT 32"/>
    <property type="match status" value="1"/>
</dbReference>